<keyword evidence="2" id="KW-1185">Reference proteome</keyword>
<protein>
    <submittedName>
        <fullName evidence="1">Uncharacterized protein</fullName>
    </submittedName>
</protein>
<sequence length="180" mass="20695">MYPCGRVSPAQNLPPGSYARTIALTLRISQRPFAGAIQGEIQVPGTCVPVPWSTGESGNTFFFIQFLPFSISRLHFSAELSSFEDDCGSWQSQELVIQNPAFFFHTHFTQNWFRMFRSETKSTKLFLFIFQNKVFVFKIYHYDSDVSRHRHSPLIALTEEDTTKGELPIKEFYSPEPINP</sequence>
<dbReference type="Proteomes" id="UP000325780">
    <property type="component" value="Unassembled WGS sequence"/>
</dbReference>
<organism evidence="1 2">
    <name type="scientific">Aspergillus avenaceus</name>
    <dbReference type="NCBI Taxonomy" id="36643"/>
    <lineage>
        <taxon>Eukaryota</taxon>
        <taxon>Fungi</taxon>
        <taxon>Dikarya</taxon>
        <taxon>Ascomycota</taxon>
        <taxon>Pezizomycotina</taxon>
        <taxon>Eurotiomycetes</taxon>
        <taxon>Eurotiomycetidae</taxon>
        <taxon>Eurotiales</taxon>
        <taxon>Aspergillaceae</taxon>
        <taxon>Aspergillus</taxon>
        <taxon>Aspergillus subgen. Circumdati</taxon>
    </lineage>
</organism>
<dbReference type="OrthoDB" id="10641265at2759"/>
<evidence type="ECO:0000313" key="1">
    <source>
        <dbReference type="EMBL" id="KAE8150907.1"/>
    </source>
</evidence>
<evidence type="ECO:0000313" key="2">
    <source>
        <dbReference type="Proteomes" id="UP000325780"/>
    </source>
</evidence>
<gene>
    <name evidence="1" type="ORF">BDV25DRAFT_103416</name>
</gene>
<accession>A0A5N6TX71</accession>
<dbReference type="EMBL" id="ML742082">
    <property type="protein sequence ID" value="KAE8150907.1"/>
    <property type="molecule type" value="Genomic_DNA"/>
</dbReference>
<name>A0A5N6TX71_ASPAV</name>
<proteinExistence type="predicted"/>
<dbReference type="AlphaFoldDB" id="A0A5N6TX71"/>
<reference evidence="1 2" key="1">
    <citation type="submission" date="2019-04" db="EMBL/GenBank/DDBJ databases">
        <title>Friends and foes A comparative genomics study of 23 Aspergillus species from section Flavi.</title>
        <authorList>
            <consortium name="DOE Joint Genome Institute"/>
            <person name="Kjaerbolling I."/>
            <person name="Vesth T."/>
            <person name="Frisvad J.C."/>
            <person name="Nybo J.L."/>
            <person name="Theobald S."/>
            <person name="Kildgaard S."/>
            <person name="Isbrandt T."/>
            <person name="Kuo A."/>
            <person name="Sato A."/>
            <person name="Lyhne E.K."/>
            <person name="Kogle M.E."/>
            <person name="Wiebenga A."/>
            <person name="Kun R.S."/>
            <person name="Lubbers R.J."/>
            <person name="Makela M.R."/>
            <person name="Barry K."/>
            <person name="Chovatia M."/>
            <person name="Clum A."/>
            <person name="Daum C."/>
            <person name="Haridas S."/>
            <person name="He G."/>
            <person name="LaButti K."/>
            <person name="Lipzen A."/>
            <person name="Mondo S."/>
            <person name="Riley R."/>
            <person name="Salamov A."/>
            <person name="Simmons B.A."/>
            <person name="Magnuson J.K."/>
            <person name="Henrissat B."/>
            <person name="Mortensen U.H."/>
            <person name="Larsen T.O."/>
            <person name="Devries R.P."/>
            <person name="Grigoriev I.V."/>
            <person name="Machida M."/>
            <person name="Baker S.E."/>
            <person name="Andersen M.R."/>
        </authorList>
    </citation>
    <scope>NUCLEOTIDE SEQUENCE [LARGE SCALE GENOMIC DNA]</scope>
    <source>
        <strain evidence="1 2">IBT 18842</strain>
    </source>
</reference>